<dbReference type="EMBL" id="HACG01017321">
    <property type="protein sequence ID" value="CEK64186.1"/>
    <property type="molecule type" value="Transcribed_RNA"/>
</dbReference>
<feature type="region of interest" description="Disordered" evidence="1">
    <location>
        <begin position="439"/>
        <end position="476"/>
    </location>
</feature>
<feature type="region of interest" description="Disordered" evidence="1">
    <location>
        <begin position="1"/>
        <end position="91"/>
    </location>
</feature>
<feature type="compositionally biased region" description="Basic and acidic residues" evidence="1">
    <location>
        <begin position="52"/>
        <end position="67"/>
    </location>
</feature>
<feature type="compositionally biased region" description="Low complexity" evidence="1">
    <location>
        <begin position="306"/>
        <end position="330"/>
    </location>
</feature>
<feature type="region of interest" description="Disordered" evidence="1">
    <location>
        <begin position="174"/>
        <end position="227"/>
    </location>
</feature>
<proteinExistence type="predicted"/>
<sequence>FDKFRKEKVQADSTSTTTPREYQVTGGKDTEGLKIKEEKMEEDEGAEEDENELKIDVFDVKTERKSPYVENLSPSISSSSTPSPNSDRPKLSAREAHPNLLAHLMNGGSAVRQVSPRLPPTTTSVSAPTASVPAGFPWMVPSNLASTTNPNLQTQQLFRQPFLASQNTNIAGLLTTSPASLPPPSSSVQAPNPQFTSTADQYSSSVNPYLSSQHNGTVDQRSTTTKDDVHATAVSHLKDKILRKYDSLENLTKVGKDSPTGGSGSNTNPCTPNSSPWSKSNSPSVQAVLSSTADLNKELATKLTLTSSTLPSGTMPTSTPSSSSTAASSTQRLVYPPFPNQSGCIMSSSSTTAATSQSDPTARFFQRGISHLSHMLMSQENHPASIPMYHSMLSQQYPNLRNSSATSSNHMPSSQSPLANMQHFARMFVQGQTLTADTSEKRLDLNSPLNLTSSKMEEGRILPGSNSPSHNPQTTA</sequence>
<feature type="compositionally biased region" description="Low complexity" evidence="1">
    <location>
        <begin position="73"/>
        <end position="86"/>
    </location>
</feature>
<gene>
    <name evidence="2" type="primary">ORF50886</name>
</gene>
<dbReference type="AlphaFoldDB" id="A0A0B6Z8B1"/>
<feature type="compositionally biased region" description="Basic and acidic residues" evidence="1">
    <location>
        <begin position="1"/>
        <end position="10"/>
    </location>
</feature>
<reference evidence="2" key="1">
    <citation type="submission" date="2014-12" db="EMBL/GenBank/DDBJ databases">
        <title>Insight into the proteome of Arion vulgaris.</title>
        <authorList>
            <person name="Aradska J."/>
            <person name="Bulat T."/>
            <person name="Smidak R."/>
            <person name="Sarate P."/>
            <person name="Gangsoo J."/>
            <person name="Sialana F."/>
            <person name="Bilban M."/>
            <person name="Lubec G."/>
        </authorList>
    </citation>
    <scope>NUCLEOTIDE SEQUENCE</scope>
    <source>
        <tissue evidence="2">Skin</tissue>
    </source>
</reference>
<feature type="non-terminal residue" evidence="2">
    <location>
        <position position="1"/>
    </location>
</feature>
<feature type="compositionally biased region" description="Acidic residues" evidence="1">
    <location>
        <begin position="40"/>
        <end position="51"/>
    </location>
</feature>
<feature type="compositionally biased region" description="Low complexity" evidence="1">
    <location>
        <begin position="272"/>
        <end position="284"/>
    </location>
</feature>
<accession>A0A0B6Z8B1</accession>
<feature type="compositionally biased region" description="Polar residues" evidence="1">
    <location>
        <begin position="464"/>
        <end position="476"/>
    </location>
</feature>
<organism evidence="2">
    <name type="scientific">Arion vulgaris</name>
    <dbReference type="NCBI Taxonomy" id="1028688"/>
    <lineage>
        <taxon>Eukaryota</taxon>
        <taxon>Metazoa</taxon>
        <taxon>Spiralia</taxon>
        <taxon>Lophotrochozoa</taxon>
        <taxon>Mollusca</taxon>
        <taxon>Gastropoda</taxon>
        <taxon>Heterobranchia</taxon>
        <taxon>Euthyneura</taxon>
        <taxon>Panpulmonata</taxon>
        <taxon>Eupulmonata</taxon>
        <taxon>Stylommatophora</taxon>
        <taxon>Helicina</taxon>
        <taxon>Arionoidea</taxon>
        <taxon>Arionidae</taxon>
        <taxon>Arion</taxon>
    </lineage>
</organism>
<feature type="compositionally biased region" description="Polar residues" evidence="1">
    <location>
        <begin position="188"/>
        <end position="223"/>
    </location>
</feature>
<evidence type="ECO:0000256" key="1">
    <source>
        <dbReference type="SAM" id="MobiDB-lite"/>
    </source>
</evidence>
<feature type="compositionally biased region" description="Basic and acidic residues" evidence="1">
    <location>
        <begin position="28"/>
        <end position="39"/>
    </location>
</feature>
<feature type="region of interest" description="Disordered" evidence="1">
    <location>
        <begin position="306"/>
        <end position="341"/>
    </location>
</feature>
<name>A0A0B6Z8B1_9EUPU</name>
<evidence type="ECO:0000313" key="2">
    <source>
        <dbReference type="EMBL" id="CEK64186.1"/>
    </source>
</evidence>
<protein>
    <submittedName>
        <fullName evidence="2">Uncharacterized protein</fullName>
    </submittedName>
</protein>
<feature type="region of interest" description="Disordered" evidence="1">
    <location>
        <begin position="252"/>
        <end position="289"/>
    </location>
</feature>
<feature type="compositionally biased region" description="Polar residues" evidence="1">
    <location>
        <begin position="11"/>
        <end position="20"/>
    </location>
</feature>